<dbReference type="VEuPathDB" id="MicrosporidiaDB:H312_02022"/>
<keyword evidence="2" id="KW-1185">Reference proteome</keyword>
<dbReference type="AlphaFoldDB" id="A0A059F0F8"/>
<proteinExistence type="predicted"/>
<dbReference type="EMBL" id="KK365173">
    <property type="protein sequence ID" value="KCZ80567.1"/>
    <property type="molecule type" value="Genomic_DNA"/>
</dbReference>
<reference evidence="1 2" key="2">
    <citation type="submission" date="2014-03" db="EMBL/GenBank/DDBJ databases">
        <title>The Genome Sequence of Anncaliia algerae insect isolate PRA339.</title>
        <authorList>
            <consortium name="The Broad Institute Genome Sequencing Platform"/>
            <consortium name="The Broad Institute Genome Sequencing Center for Infectious Disease"/>
            <person name="Cuomo C."/>
            <person name="Becnel J."/>
            <person name="Sanscrainte N."/>
            <person name="Walker B."/>
            <person name="Young S.K."/>
            <person name="Zeng Q."/>
            <person name="Gargeya S."/>
            <person name="Fitzgerald M."/>
            <person name="Haas B."/>
            <person name="Abouelleil A."/>
            <person name="Alvarado L."/>
            <person name="Arachchi H.M."/>
            <person name="Berlin A.M."/>
            <person name="Chapman S.B."/>
            <person name="Dewar J."/>
            <person name="Goldberg J."/>
            <person name="Griggs A."/>
            <person name="Gujja S."/>
            <person name="Hansen M."/>
            <person name="Howarth C."/>
            <person name="Imamovic A."/>
            <person name="Larimer J."/>
            <person name="McCowan C."/>
            <person name="Murphy C."/>
            <person name="Neiman D."/>
            <person name="Pearson M."/>
            <person name="Priest M."/>
            <person name="Roberts A."/>
            <person name="Saif S."/>
            <person name="Shea T."/>
            <person name="Sisk P."/>
            <person name="Sykes S."/>
            <person name="Wortman J."/>
            <person name="Nusbaum C."/>
            <person name="Birren B."/>
        </authorList>
    </citation>
    <scope>NUCLEOTIDE SEQUENCE [LARGE SCALE GENOMIC DNA]</scope>
    <source>
        <strain evidence="1 2">PRA339</strain>
    </source>
</reference>
<gene>
    <name evidence="1" type="ORF">H312_02022</name>
</gene>
<dbReference type="OrthoDB" id="10310026at2759"/>
<evidence type="ECO:0000313" key="2">
    <source>
        <dbReference type="Proteomes" id="UP000030655"/>
    </source>
</evidence>
<protein>
    <submittedName>
        <fullName evidence="1">Uncharacterized protein</fullName>
    </submittedName>
</protein>
<dbReference type="HOGENOM" id="CLU_529920_0_0_1"/>
<organism evidence="1 2">
    <name type="scientific">Anncaliia algerae PRA339</name>
    <dbReference type="NCBI Taxonomy" id="1288291"/>
    <lineage>
        <taxon>Eukaryota</taxon>
        <taxon>Fungi</taxon>
        <taxon>Fungi incertae sedis</taxon>
        <taxon>Microsporidia</taxon>
        <taxon>Tubulinosematoidea</taxon>
        <taxon>Tubulinosematidae</taxon>
        <taxon>Anncaliia</taxon>
    </lineage>
</organism>
<evidence type="ECO:0000313" key="1">
    <source>
        <dbReference type="EMBL" id="KCZ80567.1"/>
    </source>
</evidence>
<sequence length="514" mass="60846">MFIKCMDIVILLISSKQCISSDFENLNFISDQDYDRTPNIYTQKNINLNCSRIVEVSETDGAIENFTIIQLEYEDLGDKVTNQSEELKNMMLNWTLDGCFTLISNNYIDLDRYDMQEYIIKDNFYLKTDINEQNQTSNKQINMEISKNQASISAKDLSSHKNLQIEEELKLYTYKFKEIEHKQCVNLGYVKNNFSLFLKIKSDYSFPYFLLLNTLFNRSFKFKDDLLMTYLKKKYLLQLIEILKSPIRCNKLYLSEYLNTEDSYVLLLKEFYVYKNEFTNIYKIKNITCIHKKYNFCEIFDTKVFNESSDSNSKKLFKLIGNCLYSENFKILFNIFPELHLILKIINIKCSESNVISVLLLMQCVIYKFEYLREVLFKNNDLSEINAEGLYLDSHFNESVSIISLLLTEIVKKTDSKKEWLKTFEIINFFFFIKAKCIDELGYLKDFKTIVDICSIKGNTKGTGIKRLKLKNEFTDSIIFKFYERFKDTAKTSVMSEIKKEESETNLHKKIRLN</sequence>
<accession>A0A059F0F8</accession>
<dbReference type="Proteomes" id="UP000030655">
    <property type="component" value="Unassembled WGS sequence"/>
</dbReference>
<name>A0A059F0F8_9MICR</name>
<reference evidence="2" key="1">
    <citation type="submission" date="2013-02" db="EMBL/GenBank/DDBJ databases">
        <authorList>
            <consortium name="The Broad Institute Genome Sequencing Platform"/>
            <person name="Cuomo C."/>
            <person name="Becnel J."/>
            <person name="Sanscrainte N."/>
            <person name="Walker B."/>
            <person name="Young S.K."/>
            <person name="Zeng Q."/>
            <person name="Gargeya S."/>
            <person name="Fitzgerald M."/>
            <person name="Haas B."/>
            <person name="Abouelleil A."/>
            <person name="Alvarado L."/>
            <person name="Arachchi H.M."/>
            <person name="Berlin A.M."/>
            <person name="Chapman S.B."/>
            <person name="Dewar J."/>
            <person name="Goldberg J."/>
            <person name="Griggs A."/>
            <person name="Gujja S."/>
            <person name="Hansen M."/>
            <person name="Howarth C."/>
            <person name="Imamovic A."/>
            <person name="Larimer J."/>
            <person name="McCowan C."/>
            <person name="Murphy C."/>
            <person name="Neiman D."/>
            <person name="Pearson M."/>
            <person name="Priest M."/>
            <person name="Roberts A."/>
            <person name="Saif S."/>
            <person name="Shea T."/>
            <person name="Sisk P."/>
            <person name="Sykes S."/>
            <person name="Wortman J."/>
            <person name="Nusbaum C."/>
            <person name="Birren B."/>
        </authorList>
    </citation>
    <scope>NUCLEOTIDE SEQUENCE [LARGE SCALE GENOMIC DNA]</scope>
    <source>
        <strain evidence="2">PRA339</strain>
    </source>
</reference>